<keyword evidence="3" id="KW-0238">DNA-binding</keyword>
<dbReference type="CDD" id="cd01392">
    <property type="entry name" value="HTH_LacI"/>
    <property type="match status" value="1"/>
</dbReference>
<dbReference type="Gene3D" id="1.10.260.40">
    <property type="entry name" value="lambda repressor-like DNA-binding domains"/>
    <property type="match status" value="1"/>
</dbReference>
<proteinExistence type="predicted"/>
<dbReference type="InterPro" id="IPR010982">
    <property type="entry name" value="Lambda_DNA-bd_dom_sf"/>
</dbReference>
<dbReference type="Gene3D" id="3.40.50.2300">
    <property type="match status" value="2"/>
</dbReference>
<keyword evidence="4" id="KW-0804">Transcription</keyword>
<dbReference type="CDD" id="cd06288">
    <property type="entry name" value="PBP1_sucrose_transcription_regulator"/>
    <property type="match status" value="1"/>
</dbReference>
<dbReference type="RefSeq" id="WP_229661262.1">
    <property type="nucleotide sequence ID" value="NZ_BMMQ01000006.1"/>
</dbReference>
<dbReference type="PANTHER" id="PTHR30146:SF148">
    <property type="entry name" value="HTH-TYPE TRANSCRIPTIONAL REPRESSOR PURR-RELATED"/>
    <property type="match status" value="1"/>
</dbReference>
<evidence type="ECO:0000313" key="7">
    <source>
        <dbReference type="Proteomes" id="UP000638043"/>
    </source>
</evidence>
<dbReference type="Pfam" id="PF00356">
    <property type="entry name" value="LacI"/>
    <property type="match status" value="1"/>
</dbReference>
<feature type="domain" description="HTH lacI-type" evidence="5">
    <location>
        <begin position="7"/>
        <end position="63"/>
    </location>
</feature>
<evidence type="ECO:0000259" key="5">
    <source>
        <dbReference type="PROSITE" id="PS50932"/>
    </source>
</evidence>
<dbReference type="InterPro" id="IPR028082">
    <property type="entry name" value="Peripla_BP_I"/>
</dbReference>
<dbReference type="EMBL" id="BMMQ01000006">
    <property type="protein sequence ID" value="GGO65100.1"/>
    <property type="molecule type" value="Genomic_DNA"/>
</dbReference>
<accession>A0ABQ2N3P3</accession>
<dbReference type="Pfam" id="PF13377">
    <property type="entry name" value="Peripla_BP_3"/>
    <property type="match status" value="1"/>
</dbReference>
<dbReference type="SUPFAM" id="SSF47413">
    <property type="entry name" value="lambda repressor-like DNA-binding domains"/>
    <property type="match status" value="1"/>
</dbReference>
<evidence type="ECO:0000256" key="4">
    <source>
        <dbReference type="ARBA" id="ARBA00023163"/>
    </source>
</evidence>
<keyword evidence="1" id="KW-0678">Repressor</keyword>
<evidence type="ECO:0000256" key="2">
    <source>
        <dbReference type="ARBA" id="ARBA00023015"/>
    </source>
</evidence>
<protein>
    <submittedName>
        <fullName evidence="6">Transcriptional regulator</fullName>
    </submittedName>
</protein>
<evidence type="ECO:0000256" key="1">
    <source>
        <dbReference type="ARBA" id="ARBA00022491"/>
    </source>
</evidence>
<dbReference type="PROSITE" id="PS50932">
    <property type="entry name" value="HTH_LACI_2"/>
    <property type="match status" value="1"/>
</dbReference>
<dbReference type="InterPro" id="IPR000843">
    <property type="entry name" value="HTH_LacI"/>
</dbReference>
<evidence type="ECO:0000256" key="3">
    <source>
        <dbReference type="ARBA" id="ARBA00023125"/>
    </source>
</evidence>
<keyword evidence="7" id="KW-1185">Reference proteome</keyword>
<dbReference type="SMART" id="SM00354">
    <property type="entry name" value="HTH_LACI"/>
    <property type="match status" value="1"/>
</dbReference>
<sequence>MAKRRAVTMTQVATQAGVSQATVSLVLNGADGGRVSEDTRKRVKDAVEQLGYRTNAFAKSLRSGHSGMIGFISDEVASAPFAGELLKGAQQFAWETGNVLLSVDAYDDAELEAAAVDMMLSYRVSGVIYASMYHRHVDVPKSLEALPSVVVNAQDPTGRFSSVFPDEVGGGYAATRHLLDAGHHRIAMINIQPEDSDLPAGVGRLEGYRRALEEKGLVLDPALVAYGSGIVADGFELTSRLMAAAEPPTAIFCGNDRTAWGAYRALEALGKRPGRDIAIVGFDNHDMLAPNLDPALTTVALPYEQMARQALQILLDGPGSEVRRVAVECTLVERESVMNAKVQR</sequence>
<comment type="caution">
    <text evidence="6">The sequence shown here is derived from an EMBL/GenBank/DDBJ whole genome shotgun (WGS) entry which is preliminary data.</text>
</comment>
<gene>
    <name evidence="6" type="ORF">GCM10010910_21510</name>
</gene>
<keyword evidence="2" id="KW-0805">Transcription regulation</keyword>
<organism evidence="6 7">
    <name type="scientific">Microbacterium nanhaiense</name>
    <dbReference type="NCBI Taxonomy" id="1301026"/>
    <lineage>
        <taxon>Bacteria</taxon>
        <taxon>Bacillati</taxon>
        <taxon>Actinomycetota</taxon>
        <taxon>Actinomycetes</taxon>
        <taxon>Micrococcales</taxon>
        <taxon>Microbacteriaceae</taxon>
        <taxon>Microbacterium</taxon>
    </lineage>
</organism>
<dbReference type="InterPro" id="IPR046335">
    <property type="entry name" value="LacI/GalR-like_sensor"/>
</dbReference>
<evidence type="ECO:0000313" key="6">
    <source>
        <dbReference type="EMBL" id="GGO65100.1"/>
    </source>
</evidence>
<name>A0ABQ2N3P3_9MICO</name>
<dbReference type="Proteomes" id="UP000638043">
    <property type="component" value="Unassembled WGS sequence"/>
</dbReference>
<dbReference type="SUPFAM" id="SSF53822">
    <property type="entry name" value="Periplasmic binding protein-like I"/>
    <property type="match status" value="1"/>
</dbReference>
<reference evidence="7" key="1">
    <citation type="journal article" date="2019" name="Int. J. Syst. Evol. Microbiol.">
        <title>The Global Catalogue of Microorganisms (GCM) 10K type strain sequencing project: providing services to taxonomists for standard genome sequencing and annotation.</title>
        <authorList>
            <consortium name="The Broad Institute Genomics Platform"/>
            <consortium name="The Broad Institute Genome Sequencing Center for Infectious Disease"/>
            <person name="Wu L."/>
            <person name="Ma J."/>
        </authorList>
    </citation>
    <scope>NUCLEOTIDE SEQUENCE [LARGE SCALE GENOMIC DNA]</scope>
    <source>
        <strain evidence="7">CGMCC 4.7181</strain>
    </source>
</reference>
<dbReference type="PANTHER" id="PTHR30146">
    <property type="entry name" value="LACI-RELATED TRANSCRIPTIONAL REPRESSOR"/>
    <property type="match status" value="1"/>
</dbReference>